<protein>
    <recommendedName>
        <fullName evidence="3">Beta-lactamase-related domain-containing protein</fullName>
    </recommendedName>
</protein>
<gene>
    <name evidence="1" type="ORF">PsYK624_103640</name>
</gene>
<evidence type="ECO:0008006" key="3">
    <source>
        <dbReference type="Google" id="ProtNLM"/>
    </source>
</evidence>
<keyword evidence="2" id="KW-1185">Reference proteome</keyword>
<dbReference type="InterPro" id="IPR012338">
    <property type="entry name" value="Beta-lactam/transpept-like"/>
</dbReference>
<name>A0A9P3LG46_9APHY</name>
<dbReference type="Gene3D" id="3.40.710.10">
    <property type="entry name" value="DD-peptidase/beta-lactamase superfamily"/>
    <property type="match status" value="1"/>
</dbReference>
<evidence type="ECO:0000313" key="2">
    <source>
        <dbReference type="Proteomes" id="UP000703269"/>
    </source>
</evidence>
<comment type="caution">
    <text evidence="1">The sequence shown here is derived from an EMBL/GenBank/DDBJ whole genome shotgun (WGS) entry which is preliminary data.</text>
</comment>
<organism evidence="1 2">
    <name type="scientific">Phanerochaete sordida</name>
    <dbReference type="NCBI Taxonomy" id="48140"/>
    <lineage>
        <taxon>Eukaryota</taxon>
        <taxon>Fungi</taxon>
        <taxon>Dikarya</taxon>
        <taxon>Basidiomycota</taxon>
        <taxon>Agaricomycotina</taxon>
        <taxon>Agaricomycetes</taxon>
        <taxon>Polyporales</taxon>
        <taxon>Phanerochaetaceae</taxon>
        <taxon>Phanerochaete</taxon>
    </lineage>
</organism>
<accession>A0A9P3LG46</accession>
<dbReference type="OrthoDB" id="5946976at2759"/>
<sequence>MGWFLVSYQGHNIWWHSGGLPGASTQVFFLPDSGLGLVMPCNGTHKHLYMLAIIYRIIEDFLGLERKYSEWLLASFGAGGAQPLGVSKEGPAAPTAPLSLPLGHYTGAYYDPGYGNFTLCAPSAHPSEACADVLRAWAFFEDTADATRPVLYASISSVWITHLRFEHKHGDIFALFGTYLFPHGYGKYKSPFRYEHFQEGTTAQFVIGDAGEGPKVLGVALNGLVGETTELHRAGGTVKETAEVWLVKTDV</sequence>
<evidence type="ECO:0000313" key="1">
    <source>
        <dbReference type="EMBL" id="GJE94196.1"/>
    </source>
</evidence>
<reference evidence="1 2" key="1">
    <citation type="submission" date="2021-08" db="EMBL/GenBank/DDBJ databases">
        <title>Draft Genome Sequence of Phanerochaete sordida strain YK-624.</title>
        <authorList>
            <person name="Mori T."/>
            <person name="Dohra H."/>
            <person name="Suzuki T."/>
            <person name="Kawagishi H."/>
            <person name="Hirai H."/>
        </authorList>
    </citation>
    <scope>NUCLEOTIDE SEQUENCE [LARGE SCALE GENOMIC DNA]</scope>
    <source>
        <strain evidence="1 2">YK-624</strain>
    </source>
</reference>
<dbReference type="Proteomes" id="UP000703269">
    <property type="component" value="Unassembled WGS sequence"/>
</dbReference>
<dbReference type="SUPFAM" id="SSF56601">
    <property type="entry name" value="beta-lactamase/transpeptidase-like"/>
    <property type="match status" value="1"/>
</dbReference>
<proteinExistence type="predicted"/>
<dbReference type="EMBL" id="BPQB01000038">
    <property type="protein sequence ID" value="GJE94196.1"/>
    <property type="molecule type" value="Genomic_DNA"/>
</dbReference>
<dbReference type="AlphaFoldDB" id="A0A9P3LG46"/>